<sequence>MTALATTSRPGWGARAPGGGWAFLSATTITRGRLVHSPPCSPAKRCFPLLCLLRAALRREVTI</sequence>
<evidence type="ECO:0000313" key="2">
    <source>
        <dbReference type="Proteomes" id="UP000655044"/>
    </source>
</evidence>
<evidence type="ECO:0000313" key="1">
    <source>
        <dbReference type="EMBL" id="GIH86415.1"/>
    </source>
</evidence>
<comment type="caution">
    <text evidence="1">The sequence shown here is derived from an EMBL/GenBank/DDBJ whole genome shotgun (WGS) entry which is preliminary data.</text>
</comment>
<dbReference type="AlphaFoldDB" id="A0A8J3S409"/>
<dbReference type="EMBL" id="BOOI01000046">
    <property type="protein sequence ID" value="GIH86415.1"/>
    <property type="molecule type" value="Genomic_DNA"/>
</dbReference>
<proteinExistence type="predicted"/>
<keyword evidence="2" id="KW-1185">Reference proteome</keyword>
<dbReference type="Proteomes" id="UP000655044">
    <property type="component" value="Unassembled WGS sequence"/>
</dbReference>
<reference evidence="1" key="1">
    <citation type="submission" date="2021-01" db="EMBL/GenBank/DDBJ databases">
        <title>Whole genome shotgun sequence of Planobispora rosea NBRC 15558.</title>
        <authorList>
            <person name="Komaki H."/>
            <person name="Tamura T."/>
        </authorList>
    </citation>
    <scope>NUCLEOTIDE SEQUENCE</scope>
    <source>
        <strain evidence="1">NBRC 15558</strain>
    </source>
</reference>
<accession>A0A8J3S409</accession>
<name>A0A8J3S409_PLARO</name>
<protein>
    <submittedName>
        <fullName evidence="1">Uncharacterized protein</fullName>
    </submittedName>
</protein>
<organism evidence="1 2">
    <name type="scientific">Planobispora rosea</name>
    <dbReference type="NCBI Taxonomy" id="35762"/>
    <lineage>
        <taxon>Bacteria</taxon>
        <taxon>Bacillati</taxon>
        <taxon>Actinomycetota</taxon>
        <taxon>Actinomycetes</taxon>
        <taxon>Streptosporangiales</taxon>
        <taxon>Streptosporangiaceae</taxon>
        <taxon>Planobispora</taxon>
    </lineage>
</organism>
<gene>
    <name evidence="1" type="ORF">Pro02_48230</name>
</gene>